<comment type="similarity">
    <text evidence="1">Belongs to the 'phage' integrase family.</text>
</comment>
<evidence type="ECO:0000256" key="1">
    <source>
        <dbReference type="ARBA" id="ARBA00008857"/>
    </source>
</evidence>
<dbReference type="InterPro" id="IPR002104">
    <property type="entry name" value="Integrase_catalytic"/>
</dbReference>
<keyword evidence="9" id="KW-1185">Reference proteome</keyword>
<dbReference type="InterPro" id="IPR050090">
    <property type="entry name" value="Tyrosine_recombinase_XerCD"/>
</dbReference>
<feature type="domain" description="Tyr recombinase" evidence="6">
    <location>
        <begin position="163"/>
        <end position="340"/>
    </location>
</feature>
<keyword evidence="3 5" id="KW-0238">DNA-binding</keyword>
<evidence type="ECO:0000256" key="4">
    <source>
        <dbReference type="ARBA" id="ARBA00023172"/>
    </source>
</evidence>
<evidence type="ECO:0000256" key="5">
    <source>
        <dbReference type="PROSITE-ProRule" id="PRU01248"/>
    </source>
</evidence>
<dbReference type="InterPro" id="IPR010998">
    <property type="entry name" value="Integrase_recombinase_N"/>
</dbReference>
<dbReference type="PROSITE" id="PS51898">
    <property type="entry name" value="TYR_RECOMBINASE"/>
    <property type="match status" value="1"/>
</dbReference>
<dbReference type="SUPFAM" id="SSF56349">
    <property type="entry name" value="DNA breaking-rejoining enzymes"/>
    <property type="match status" value="1"/>
</dbReference>
<accession>A0ABM6JP28</accession>
<dbReference type="PANTHER" id="PTHR30349:SF41">
    <property type="entry name" value="INTEGRASE_RECOMBINASE PROTEIN MJ0367-RELATED"/>
    <property type="match status" value="1"/>
</dbReference>
<dbReference type="Proteomes" id="UP000191820">
    <property type="component" value="Chromosome"/>
</dbReference>
<organism evidence="8 9">
    <name type="scientific">Shewanella japonica</name>
    <dbReference type="NCBI Taxonomy" id="93973"/>
    <lineage>
        <taxon>Bacteria</taxon>
        <taxon>Pseudomonadati</taxon>
        <taxon>Pseudomonadota</taxon>
        <taxon>Gammaproteobacteria</taxon>
        <taxon>Alteromonadales</taxon>
        <taxon>Shewanellaceae</taxon>
        <taxon>Shewanella</taxon>
    </lineage>
</organism>
<dbReference type="InterPro" id="IPR013762">
    <property type="entry name" value="Integrase-like_cat_sf"/>
</dbReference>
<evidence type="ECO:0000256" key="2">
    <source>
        <dbReference type="ARBA" id="ARBA00022908"/>
    </source>
</evidence>
<evidence type="ECO:0000313" key="9">
    <source>
        <dbReference type="Proteomes" id="UP000191820"/>
    </source>
</evidence>
<evidence type="ECO:0000313" key="8">
    <source>
        <dbReference type="EMBL" id="ARD23600.1"/>
    </source>
</evidence>
<protein>
    <submittedName>
        <fullName evidence="8">Integrase</fullName>
    </submittedName>
</protein>
<evidence type="ECO:0000259" key="6">
    <source>
        <dbReference type="PROSITE" id="PS51898"/>
    </source>
</evidence>
<dbReference type="Gene3D" id="1.10.150.130">
    <property type="match status" value="1"/>
</dbReference>
<evidence type="ECO:0000259" key="7">
    <source>
        <dbReference type="PROSITE" id="PS51900"/>
    </source>
</evidence>
<dbReference type="InterPro" id="IPR011010">
    <property type="entry name" value="DNA_brk_join_enz"/>
</dbReference>
<evidence type="ECO:0000256" key="3">
    <source>
        <dbReference type="ARBA" id="ARBA00023125"/>
    </source>
</evidence>
<sequence>MRTRNTNDSWMPPFVYLHKRAGVAESYVLKRHNSTKVLCKSSASKAEVWQAYESEIAEMSTIYTVNRLVIDYLNSTSYSELAPRTQKDRDIELKRFSNVFGEMKPDDIRAPDIRQYMDLRGQASKTQANHELAAASVMFGWGFERGKCNSNPAKGIKKFKLKTRDRYITDTEYSAVLACAEPRLKIAMEISYLCAARKGDVLNLTWSQLSDDGIYIEQGKTGKKQIKAWSKRLRVLIQEAELLQNDAASAYVINKKNGGKLSSDGLSSAWNRAKKRVKKKHPEIELSFTFHDIKAKGISDFKGTSAEKQQFSGHKTQSQLGIYDRKVSIVPTIGSSTKTL</sequence>
<dbReference type="InterPro" id="IPR044068">
    <property type="entry name" value="CB"/>
</dbReference>
<reference evidence="8 9" key="1">
    <citation type="submission" date="2017-03" db="EMBL/GenBank/DDBJ databases">
        <title>Genome sequencing of Shewanella japonica KCTC 22435.</title>
        <authorList>
            <person name="Kim K.M."/>
        </authorList>
    </citation>
    <scope>NUCLEOTIDE SEQUENCE [LARGE SCALE GENOMIC DNA]</scope>
    <source>
        <strain evidence="8 9">KCTC 22435</strain>
    </source>
</reference>
<dbReference type="RefSeq" id="WP_080916550.1">
    <property type="nucleotide sequence ID" value="NZ_CP020472.1"/>
</dbReference>
<feature type="domain" description="Core-binding (CB)" evidence="7">
    <location>
        <begin position="63"/>
        <end position="143"/>
    </location>
</feature>
<name>A0ABM6JP28_9GAMM</name>
<proteinExistence type="inferred from homology"/>
<keyword evidence="4" id="KW-0233">DNA recombination</keyword>
<dbReference type="EMBL" id="CP020472">
    <property type="protein sequence ID" value="ARD23600.1"/>
    <property type="molecule type" value="Genomic_DNA"/>
</dbReference>
<dbReference type="PANTHER" id="PTHR30349">
    <property type="entry name" value="PHAGE INTEGRASE-RELATED"/>
    <property type="match status" value="1"/>
</dbReference>
<keyword evidence="2" id="KW-0229">DNA integration</keyword>
<dbReference type="PROSITE" id="PS51900">
    <property type="entry name" value="CB"/>
    <property type="match status" value="1"/>
</dbReference>
<dbReference type="Pfam" id="PF00589">
    <property type="entry name" value="Phage_integrase"/>
    <property type="match status" value="1"/>
</dbReference>
<gene>
    <name evidence="8" type="ORF">SJ2017_3344</name>
</gene>
<dbReference type="Gene3D" id="1.10.443.10">
    <property type="entry name" value="Intergrase catalytic core"/>
    <property type="match status" value="1"/>
</dbReference>